<dbReference type="InterPro" id="IPR013780">
    <property type="entry name" value="Glyco_hydro_b"/>
</dbReference>
<dbReference type="Pfam" id="PF12905">
    <property type="entry name" value="Glyco_hydro_101"/>
    <property type="match status" value="1"/>
</dbReference>
<dbReference type="Proteomes" id="UP000824201">
    <property type="component" value="Unassembled WGS sequence"/>
</dbReference>
<dbReference type="EMBL" id="DVHN01000055">
    <property type="protein sequence ID" value="HIR88285.1"/>
    <property type="molecule type" value="Genomic_DNA"/>
</dbReference>
<evidence type="ECO:0000259" key="3">
    <source>
        <dbReference type="Pfam" id="PF17451"/>
    </source>
</evidence>
<dbReference type="Pfam" id="PF13620">
    <property type="entry name" value="CarboxypepD_reg"/>
    <property type="match status" value="1"/>
</dbReference>
<dbReference type="SUPFAM" id="SSF49464">
    <property type="entry name" value="Carboxypeptidase regulatory domain-like"/>
    <property type="match status" value="1"/>
</dbReference>
<dbReference type="InterPro" id="IPR049314">
    <property type="entry name" value="GH101_dom-5"/>
</dbReference>
<keyword evidence="7" id="KW-0378">Hydrolase</keyword>
<feature type="domain" description="Endo-alpha-N-acetylgalactosaminidase" evidence="6">
    <location>
        <begin position="1256"/>
        <end position="1403"/>
    </location>
</feature>
<feature type="domain" description="Endo-alpha-N-acetylgalactosaminidase" evidence="4">
    <location>
        <begin position="1404"/>
        <end position="1495"/>
    </location>
</feature>
<dbReference type="Gene3D" id="2.60.40.1180">
    <property type="entry name" value="Golgi alpha-mannosidase II"/>
    <property type="match status" value="1"/>
</dbReference>
<evidence type="ECO:0000259" key="6">
    <source>
        <dbReference type="Pfam" id="PF21466"/>
    </source>
</evidence>
<evidence type="ECO:0000313" key="7">
    <source>
        <dbReference type="EMBL" id="HIR88285.1"/>
    </source>
</evidence>
<accession>A0A9D1EDQ5</accession>
<proteinExistence type="predicted"/>
<dbReference type="Gene3D" id="2.60.40.1120">
    <property type="entry name" value="Carboxypeptidase-like, regulatory domain"/>
    <property type="match status" value="1"/>
</dbReference>
<dbReference type="Gene3D" id="2.60.120.260">
    <property type="entry name" value="Galactose-binding domain-like"/>
    <property type="match status" value="2"/>
</dbReference>
<feature type="domain" description="Endo-alpha-N-acetylgalactosaminidase" evidence="2">
    <location>
        <begin position="782"/>
        <end position="1078"/>
    </location>
</feature>
<gene>
    <name evidence="7" type="ORF">IAC96_04975</name>
</gene>
<evidence type="ECO:0000259" key="5">
    <source>
        <dbReference type="Pfam" id="PF18080"/>
    </source>
</evidence>
<dbReference type="Gene3D" id="3.20.20.80">
    <property type="entry name" value="Glycosidases"/>
    <property type="match status" value="1"/>
</dbReference>
<reference evidence="7" key="2">
    <citation type="journal article" date="2021" name="PeerJ">
        <title>Extensive microbial diversity within the chicken gut microbiome revealed by metagenomics and culture.</title>
        <authorList>
            <person name="Gilroy R."/>
            <person name="Ravi A."/>
            <person name="Getino M."/>
            <person name="Pursley I."/>
            <person name="Horton D.L."/>
            <person name="Alikhan N.F."/>
            <person name="Baker D."/>
            <person name="Gharbi K."/>
            <person name="Hall N."/>
            <person name="Watson M."/>
            <person name="Adriaenssens E.M."/>
            <person name="Foster-Nyarko E."/>
            <person name="Jarju S."/>
            <person name="Secka A."/>
            <person name="Antonio M."/>
            <person name="Oren A."/>
            <person name="Chaudhuri R.R."/>
            <person name="La Ragione R."/>
            <person name="Hildebrand F."/>
            <person name="Pallen M.J."/>
        </authorList>
    </citation>
    <scope>NUCLEOTIDE SEQUENCE</scope>
    <source>
        <strain evidence="7">ChiW13-3771</strain>
    </source>
</reference>
<dbReference type="Pfam" id="PF17974">
    <property type="entry name" value="GalBD_like"/>
    <property type="match status" value="1"/>
</dbReference>
<dbReference type="InterPro" id="IPR025706">
    <property type="entry name" value="Endoa_GalNAc"/>
</dbReference>
<dbReference type="CDD" id="cd14244">
    <property type="entry name" value="GH_101_like"/>
    <property type="match status" value="1"/>
</dbReference>
<dbReference type="InterPro" id="IPR008969">
    <property type="entry name" value="CarboxyPept-like_regulatory"/>
</dbReference>
<dbReference type="GO" id="GO:0033926">
    <property type="term" value="F:endo-alpha-N-acetylgalactosaminidase activity"/>
    <property type="evidence" value="ECO:0007669"/>
    <property type="project" value="InterPro"/>
</dbReference>
<protein>
    <submittedName>
        <fullName evidence="7">Carboxypeptidase regulatory-like domain-containing protein</fullName>
    </submittedName>
</protein>
<dbReference type="InterPro" id="IPR040633">
    <property type="entry name" value="Gal_mutarotas_3"/>
</dbReference>
<dbReference type="Pfam" id="PF18080">
    <property type="entry name" value="Gal_mutarotas_3"/>
    <property type="match status" value="1"/>
</dbReference>
<keyword evidence="7" id="KW-0645">Protease</keyword>
<feature type="compositionally biased region" description="Acidic residues" evidence="1">
    <location>
        <begin position="228"/>
        <end position="238"/>
    </location>
</feature>
<comment type="caution">
    <text evidence="7">The sequence shown here is derived from an EMBL/GenBank/DDBJ whole genome shotgun (WGS) entry which is preliminary data.</text>
</comment>
<evidence type="ECO:0000259" key="4">
    <source>
        <dbReference type="Pfam" id="PF17974"/>
    </source>
</evidence>
<dbReference type="GO" id="GO:0030246">
    <property type="term" value="F:carbohydrate binding"/>
    <property type="evidence" value="ECO:0007669"/>
    <property type="project" value="InterPro"/>
</dbReference>
<dbReference type="Gene3D" id="2.70.98.10">
    <property type="match status" value="1"/>
</dbReference>
<feature type="domain" description="Glycosyl hydrolase 101 beta-sandwich" evidence="3">
    <location>
        <begin position="1085"/>
        <end position="1214"/>
    </location>
</feature>
<evidence type="ECO:0000259" key="2">
    <source>
        <dbReference type="Pfam" id="PF12905"/>
    </source>
</evidence>
<feature type="region of interest" description="Disordered" evidence="1">
    <location>
        <begin position="225"/>
        <end position="248"/>
    </location>
</feature>
<dbReference type="InterPro" id="IPR014718">
    <property type="entry name" value="GH-type_carb-bd"/>
</dbReference>
<evidence type="ECO:0000313" key="8">
    <source>
        <dbReference type="Proteomes" id="UP000824201"/>
    </source>
</evidence>
<dbReference type="Pfam" id="PF21466">
    <property type="entry name" value="GH101_dom-5"/>
    <property type="match status" value="1"/>
</dbReference>
<dbReference type="GO" id="GO:0004180">
    <property type="term" value="F:carboxypeptidase activity"/>
    <property type="evidence" value="ECO:0007669"/>
    <property type="project" value="UniProtKB-KW"/>
</dbReference>
<dbReference type="InterPro" id="IPR040502">
    <property type="entry name" value="GH101_dom-6"/>
</dbReference>
<reference evidence="7" key="1">
    <citation type="submission" date="2020-10" db="EMBL/GenBank/DDBJ databases">
        <authorList>
            <person name="Gilroy R."/>
        </authorList>
    </citation>
    <scope>NUCLEOTIDE SEQUENCE</scope>
    <source>
        <strain evidence="7">ChiW13-3771</strain>
    </source>
</reference>
<dbReference type="Pfam" id="PF17451">
    <property type="entry name" value="Glyco_hyd_101C"/>
    <property type="match status" value="1"/>
</dbReference>
<dbReference type="InterPro" id="IPR035364">
    <property type="entry name" value="Beta_sandwich_GH101"/>
</dbReference>
<sequence length="1508" mass="166875">MEKRKKRILSWLLVAVMIISQLIPSNAIHASAQASVWRTFAAGESTNDSAKRAYLVLQNPEAKGLEAGRVQMTFRSNVESLNKTYIGVKSSSNQDFIGIATDTTNKWFIQNKSQDGTKNGWIGLENVTAPKEGEEVKLDIKFDTNEENPTLEVSINGETKTITQTVNGGNNKTLELLSTLKESGIALILGTPSANISFKDFTVSKIENGEETVVVANGADEWALSTEENGETYDDGTSTEEPGKEPGEEVPEIWRTFSAASGSNDQNQSFLKLTNPEAQGIDKGRIRMVVKRSGKNYFAIHAKGVNQFIGVGAENDWFWQARGTENGKTYNGYTSTGVAASGEETVLEMKFEGTKLWITINGTPCNNGNAYEPTSNKPGLELLNVYKEFPIGIQLANGTVKFKDVEIFKTNEDGTETCVVGKTEDTWEVVNAGSYDQGKPTVYVNVTGKVMDESQNPIAGANVRMGSYNETTAEDGSYKFSGIPADEYTLVVSKTGYQTTSTQIQLPENDFTVEDIVLKESEPVDYTAPDTIASEEMEVGIDNTFPRVIGYTMKTEALNGKKMLGEIEVNNTIVLNKTGFSNAGVVVTPKVTYTKTADNQATYVMEVKDDANAIDATITSTLTVEKNTLTYKITSIENHKPVSVKTIQIPALNLLSVRSTQSAASFSGANMSTSVIQSGDTHFEVDGTQKESVAGYMYAFVSADGLSAGLWSNSEATVTKDWQRVVATVSNEEGYQDVSLASNYWIYQKGEGYRAENTEEELPCTKIAITGDENEDGTVNWQDGAIAYRSIMNNPYGWEDVKDMVSMRISMNMASQAQNPFLLTLDNVKKVYLHTDGLGQMVLLKGYASEGHDSGHPDYANIGERMGGAEDMKVLLDKGSEYGAKFGIHVNASEMYPEAEAFDEELIRQNPTYPDEYSYQWNWGDSGYGIDADFDLRSGRRAERWNELREALGGDENKLNFIYIDVWGNGASGDNSTWPSRQLAKEVTNCGWRVANEWGYANEYDSTFQHWATDLSYGTQTSNGINSAITRFIRNHQKDSWVADNPKYGGAAVNPLLGGYDMSDFEGWRGRNDYDDYIYNIFDDDIASKFVQHYLVMKWVEGETVELAGSEWTPEMEVTLQDEARENTLVITRQSNDPDEAGYQLRTMTFNGKKIMDGETYLIPWFWDQNGDDLAEEDHKLYHWNQKGGTTTWEVPEGWSGTVKVYRLTELGKTDETDVPIVNGTITLTAEAGTPYVVHKGTSENPEIQWSENAHIVDTGFNSGTLEHWTIEGEGASIVKNATANPMLRLNNTEDVVSLTQTLTDLTPGQKYAAYVGVDNTANAKAYIEVEAGGEVISNYTERSIAQNYSKAYAHNRNCSTTIEDPTRPSYFQNMYVFFTAPEDGSEVTLTLKRDAGEGAAYFDDIRIVENESNLWKDETTYVQDFEHVAQGLYPFVLGGAEGVVDNRPHLSKLHAPYTQAGWSGKLVNDVIDGEWSVKIHGKSQDKAGLVFIPQISLRNQIQVLQKN</sequence>
<organism evidence="7 8">
    <name type="scientific">Candidatus Fimimorpha faecalis</name>
    <dbReference type="NCBI Taxonomy" id="2840824"/>
    <lineage>
        <taxon>Bacteria</taxon>
        <taxon>Bacillati</taxon>
        <taxon>Bacillota</taxon>
        <taxon>Clostridia</taxon>
        <taxon>Eubacteriales</taxon>
        <taxon>Candidatus Fimimorpha</taxon>
    </lineage>
</organism>
<name>A0A9D1EDQ5_9FIRM</name>
<keyword evidence="7" id="KW-0121">Carboxypeptidase</keyword>
<feature type="domain" description="Galactose mutarotase-like fold" evidence="5">
    <location>
        <begin position="532"/>
        <end position="781"/>
    </location>
</feature>
<evidence type="ECO:0000256" key="1">
    <source>
        <dbReference type="SAM" id="MobiDB-lite"/>
    </source>
</evidence>